<accession>A0A392MUU1</accession>
<name>A0A392MUU1_9FABA</name>
<sequence>MAAGTHNNASSSTNPPDRMDEFAQQLAQIQALFQTTLAEVFTRIASLERRSPESVNIVTSAPPVNVNTNPYAPRLKLDVPRFDGTNPHGWIFKISQFFEYHRTPEEERMTVASFYLDDAALAWYQWMYRNGQIVSWTQFLLAPELRFAPTAYDDPKAPTSLNQASGLARLQEEKINDLHRSGRNRPNNSGVPPKPSTIPVVSSGAPLLPTPATKPRFRQLSAAEMDERREKGFCFNCDERFSRNHRCKARFLLLIADDDDDSLELNHQELLDEVGSALIGLDPGEADPTQLSFHALSGIQTAQTIRVLGQIESNLIQVLVDGGSTLNFVQQRVTQSLGL</sequence>
<comment type="caution">
    <text evidence="2">The sequence shown here is derived from an EMBL/GenBank/DDBJ whole genome shotgun (WGS) entry which is preliminary data.</text>
</comment>
<dbReference type="EMBL" id="LXQA010019606">
    <property type="protein sequence ID" value="MCH91062.1"/>
    <property type="molecule type" value="Genomic_DNA"/>
</dbReference>
<evidence type="ECO:0000256" key="1">
    <source>
        <dbReference type="SAM" id="MobiDB-lite"/>
    </source>
</evidence>
<dbReference type="AlphaFoldDB" id="A0A392MUU1"/>
<evidence type="ECO:0000313" key="2">
    <source>
        <dbReference type="EMBL" id="MCH91062.1"/>
    </source>
</evidence>
<gene>
    <name evidence="2" type="ORF">A2U01_0011986</name>
</gene>
<dbReference type="Proteomes" id="UP000265520">
    <property type="component" value="Unassembled WGS sequence"/>
</dbReference>
<proteinExistence type="predicted"/>
<evidence type="ECO:0000313" key="3">
    <source>
        <dbReference type="Proteomes" id="UP000265520"/>
    </source>
</evidence>
<protein>
    <submittedName>
        <fullName evidence="2">Transposon Ty3-G gag-pol polyprotein</fullName>
    </submittedName>
</protein>
<feature type="region of interest" description="Disordered" evidence="1">
    <location>
        <begin position="179"/>
        <end position="214"/>
    </location>
</feature>
<organism evidence="2 3">
    <name type="scientific">Trifolium medium</name>
    <dbReference type="NCBI Taxonomy" id="97028"/>
    <lineage>
        <taxon>Eukaryota</taxon>
        <taxon>Viridiplantae</taxon>
        <taxon>Streptophyta</taxon>
        <taxon>Embryophyta</taxon>
        <taxon>Tracheophyta</taxon>
        <taxon>Spermatophyta</taxon>
        <taxon>Magnoliopsida</taxon>
        <taxon>eudicotyledons</taxon>
        <taxon>Gunneridae</taxon>
        <taxon>Pentapetalae</taxon>
        <taxon>rosids</taxon>
        <taxon>fabids</taxon>
        <taxon>Fabales</taxon>
        <taxon>Fabaceae</taxon>
        <taxon>Papilionoideae</taxon>
        <taxon>50 kb inversion clade</taxon>
        <taxon>NPAAA clade</taxon>
        <taxon>Hologalegina</taxon>
        <taxon>IRL clade</taxon>
        <taxon>Trifolieae</taxon>
        <taxon>Trifolium</taxon>
    </lineage>
</organism>
<reference evidence="2 3" key="1">
    <citation type="journal article" date="2018" name="Front. Plant Sci.">
        <title>Red Clover (Trifolium pratense) and Zigzag Clover (T. medium) - A Picture of Genomic Similarities and Differences.</title>
        <authorList>
            <person name="Dluhosova J."/>
            <person name="Istvanek J."/>
            <person name="Nedelnik J."/>
            <person name="Repkova J."/>
        </authorList>
    </citation>
    <scope>NUCLEOTIDE SEQUENCE [LARGE SCALE GENOMIC DNA]</scope>
    <source>
        <strain evidence="3">cv. 10/8</strain>
        <tissue evidence="2">Leaf</tissue>
    </source>
</reference>
<keyword evidence="3" id="KW-1185">Reference proteome</keyword>